<dbReference type="GO" id="GO:0003676">
    <property type="term" value="F:nucleic acid binding"/>
    <property type="evidence" value="ECO:0007669"/>
    <property type="project" value="InterPro"/>
</dbReference>
<proteinExistence type="predicted"/>
<dbReference type="EMBL" id="AVOT02003175">
    <property type="protein sequence ID" value="MBW0472708.1"/>
    <property type="molecule type" value="Genomic_DNA"/>
</dbReference>
<reference evidence="1" key="1">
    <citation type="submission" date="2021-03" db="EMBL/GenBank/DDBJ databases">
        <title>Draft genome sequence of rust myrtle Austropuccinia psidii MF-1, a brazilian biotype.</title>
        <authorList>
            <person name="Quecine M.C."/>
            <person name="Pachon D.M.R."/>
            <person name="Bonatelli M.L."/>
            <person name="Correr F.H."/>
            <person name="Franceschini L.M."/>
            <person name="Leite T.F."/>
            <person name="Margarido G.R.A."/>
            <person name="Almeida C.A."/>
            <person name="Ferrarezi J.A."/>
            <person name="Labate C.A."/>
        </authorList>
    </citation>
    <scope>NUCLEOTIDE SEQUENCE</scope>
    <source>
        <strain evidence="1">MF-1</strain>
    </source>
</reference>
<evidence type="ECO:0000313" key="1">
    <source>
        <dbReference type="EMBL" id="MBW0472708.1"/>
    </source>
</evidence>
<dbReference type="Proteomes" id="UP000765509">
    <property type="component" value="Unassembled WGS sequence"/>
</dbReference>
<keyword evidence="2" id="KW-1185">Reference proteome</keyword>
<dbReference type="AlphaFoldDB" id="A0A9Q3BX97"/>
<accession>A0A9Q3BX97</accession>
<dbReference type="OrthoDB" id="2273864at2759"/>
<dbReference type="Gene3D" id="3.30.420.10">
    <property type="entry name" value="Ribonuclease H-like superfamily/Ribonuclease H"/>
    <property type="match status" value="1"/>
</dbReference>
<dbReference type="InterPro" id="IPR036397">
    <property type="entry name" value="RNaseH_sf"/>
</dbReference>
<dbReference type="SUPFAM" id="SSF53098">
    <property type="entry name" value="Ribonuclease H-like"/>
    <property type="match status" value="1"/>
</dbReference>
<dbReference type="InterPro" id="IPR012337">
    <property type="entry name" value="RNaseH-like_sf"/>
</dbReference>
<protein>
    <recommendedName>
        <fullName evidence="3">Integrase catalytic domain-containing protein</fullName>
    </recommendedName>
</protein>
<evidence type="ECO:0000313" key="2">
    <source>
        <dbReference type="Proteomes" id="UP000765509"/>
    </source>
</evidence>
<evidence type="ECO:0008006" key="3">
    <source>
        <dbReference type="Google" id="ProtNLM"/>
    </source>
</evidence>
<gene>
    <name evidence="1" type="ORF">O181_012423</name>
</gene>
<name>A0A9Q3BX97_9BASI</name>
<sequence>MDWIMAPPPSGDKIHNSCIVILDRYSKTPIFLPCHKHETDMDTTILLWNGVISHLGLFGNIISNRDPSLTSAPWTSLHRLFGRNFTFYTEYHPQIDGLA</sequence>
<organism evidence="1 2">
    <name type="scientific">Austropuccinia psidii MF-1</name>
    <dbReference type="NCBI Taxonomy" id="1389203"/>
    <lineage>
        <taxon>Eukaryota</taxon>
        <taxon>Fungi</taxon>
        <taxon>Dikarya</taxon>
        <taxon>Basidiomycota</taxon>
        <taxon>Pucciniomycotina</taxon>
        <taxon>Pucciniomycetes</taxon>
        <taxon>Pucciniales</taxon>
        <taxon>Sphaerophragmiaceae</taxon>
        <taxon>Austropuccinia</taxon>
    </lineage>
</organism>
<comment type="caution">
    <text evidence="1">The sequence shown here is derived from an EMBL/GenBank/DDBJ whole genome shotgun (WGS) entry which is preliminary data.</text>
</comment>